<sequence length="367" mass="41115">MYRQELPHIKVMCDDSNCHGECGLFHNLQRRAKSADVRSPRGSANLPRSTRAKESDQATHKTKRKKPSLKKIRLKEPAPLNSPSVDHVTHDEWAQLDEELHDQRHYFAPTTSVTNSLISLNSSEFSSRAGRRKTVVHTRDELADIEGAEQGKDNEWELLKAELIDKEEVDKARLFAAEELERERRTSEQPEEETTLDDIIEAARRKSVSYKPGNAANKRKSYHTLFEPLREERGSSVQAVLADHDFATHLLDSDEEGGGGIVGDPPSTISDDLDLEHLVEETKPPRDAFSNPIAKTADPLTKQLSRSRTKKKTVSEDEMSVDFSVVDLSVASRMSVESGYDDIDVLSSAVHAMATRTPDAEYVGSLF</sequence>
<protein>
    <submittedName>
        <fullName evidence="3">Uncharacterized protein</fullName>
    </submittedName>
</protein>
<proteinExistence type="predicted"/>
<dbReference type="Proteomes" id="UP000887566">
    <property type="component" value="Unplaced"/>
</dbReference>
<feature type="region of interest" description="Disordered" evidence="1">
    <location>
        <begin position="31"/>
        <end position="86"/>
    </location>
</feature>
<feature type="compositionally biased region" description="Basic residues" evidence="1">
    <location>
        <begin position="60"/>
        <end position="73"/>
    </location>
</feature>
<dbReference type="WBParaSite" id="PSAMB.scaffold1223size34135.g11749.t1">
    <property type="protein sequence ID" value="PSAMB.scaffold1223size34135.g11749.t1"/>
    <property type="gene ID" value="PSAMB.scaffold1223size34135.g11749"/>
</dbReference>
<keyword evidence="2" id="KW-1185">Reference proteome</keyword>
<dbReference type="AlphaFoldDB" id="A0A914UST2"/>
<name>A0A914UST2_9BILA</name>
<evidence type="ECO:0000313" key="2">
    <source>
        <dbReference type="Proteomes" id="UP000887566"/>
    </source>
</evidence>
<organism evidence="2 3">
    <name type="scientific">Plectus sambesii</name>
    <dbReference type="NCBI Taxonomy" id="2011161"/>
    <lineage>
        <taxon>Eukaryota</taxon>
        <taxon>Metazoa</taxon>
        <taxon>Ecdysozoa</taxon>
        <taxon>Nematoda</taxon>
        <taxon>Chromadorea</taxon>
        <taxon>Plectida</taxon>
        <taxon>Plectina</taxon>
        <taxon>Plectoidea</taxon>
        <taxon>Plectidae</taxon>
        <taxon>Plectus</taxon>
    </lineage>
</organism>
<accession>A0A914UST2</accession>
<reference evidence="3" key="1">
    <citation type="submission" date="2022-11" db="UniProtKB">
        <authorList>
            <consortium name="WormBaseParasite"/>
        </authorList>
    </citation>
    <scope>IDENTIFICATION</scope>
</reference>
<evidence type="ECO:0000313" key="3">
    <source>
        <dbReference type="WBParaSite" id="PSAMB.scaffold1223size34135.g11749.t1"/>
    </source>
</evidence>
<evidence type="ECO:0000256" key="1">
    <source>
        <dbReference type="SAM" id="MobiDB-lite"/>
    </source>
</evidence>